<name>A0ABV9YW73_9HYPH</name>
<dbReference type="Proteomes" id="UP001595796">
    <property type="component" value="Unassembled WGS sequence"/>
</dbReference>
<reference evidence="2" key="1">
    <citation type="journal article" date="2019" name="Int. J. Syst. Evol. Microbiol.">
        <title>The Global Catalogue of Microorganisms (GCM) 10K type strain sequencing project: providing services to taxonomists for standard genome sequencing and annotation.</title>
        <authorList>
            <consortium name="The Broad Institute Genomics Platform"/>
            <consortium name="The Broad Institute Genome Sequencing Center for Infectious Disease"/>
            <person name="Wu L."/>
            <person name="Ma J."/>
        </authorList>
    </citation>
    <scope>NUCLEOTIDE SEQUENCE [LARGE SCALE GENOMIC DNA]</scope>
    <source>
        <strain evidence="2">CGMCC 1.16444</strain>
    </source>
</reference>
<protein>
    <submittedName>
        <fullName evidence="1">Uncharacterized protein</fullName>
    </submittedName>
</protein>
<gene>
    <name evidence="1" type="ORF">ACFPFW_03315</name>
</gene>
<evidence type="ECO:0000313" key="1">
    <source>
        <dbReference type="EMBL" id="MFC5067040.1"/>
    </source>
</evidence>
<organism evidence="1 2">
    <name type="scientific">Flaviflagellibacter deserti</name>
    <dbReference type="NCBI Taxonomy" id="2267266"/>
    <lineage>
        <taxon>Bacteria</taxon>
        <taxon>Pseudomonadati</taxon>
        <taxon>Pseudomonadota</taxon>
        <taxon>Alphaproteobacteria</taxon>
        <taxon>Hyphomicrobiales</taxon>
        <taxon>Flaviflagellibacter</taxon>
    </lineage>
</organism>
<dbReference type="EMBL" id="JBHSJF010000003">
    <property type="protein sequence ID" value="MFC5067040.1"/>
    <property type="molecule type" value="Genomic_DNA"/>
</dbReference>
<comment type="caution">
    <text evidence="1">The sequence shown here is derived from an EMBL/GenBank/DDBJ whole genome shotgun (WGS) entry which is preliminary data.</text>
</comment>
<sequence>MEAESLLSHFGMASAAELEQVAAECAHLAEEAKTAEECYRYRDLELSFRNRAAEERQRIIVEG</sequence>
<evidence type="ECO:0000313" key="2">
    <source>
        <dbReference type="Proteomes" id="UP001595796"/>
    </source>
</evidence>
<proteinExistence type="predicted"/>
<dbReference type="RefSeq" id="WP_114957441.1">
    <property type="nucleotide sequence ID" value="NZ_JBHSJF010000003.1"/>
</dbReference>
<accession>A0ABV9YW73</accession>
<keyword evidence="2" id="KW-1185">Reference proteome</keyword>